<evidence type="ECO:0000313" key="1">
    <source>
        <dbReference type="EMBL" id="GLC25178.1"/>
    </source>
</evidence>
<dbReference type="AlphaFoldDB" id="A0AA37QG55"/>
<name>A0AA37QG55_9BACT</name>
<proteinExistence type="predicted"/>
<dbReference type="RefSeq" id="WP_284349620.1">
    <property type="nucleotide sequence ID" value="NZ_BRXS01000002.1"/>
</dbReference>
<dbReference type="EMBL" id="BRXS01000002">
    <property type="protein sequence ID" value="GLC25178.1"/>
    <property type="molecule type" value="Genomic_DNA"/>
</dbReference>
<gene>
    <name evidence="1" type="ORF">rosag_16910</name>
</gene>
<organism evidence="1 2">
    <name type="scientific">Roseisolibacter agri</name>
    <dbReference type="NCBI Taxonomy" id="2014610"/>
    <lineage>
        <taxon>Bacteria</taxon>
        <taxon>Pseudomonadati</taxon>
        <taxon>Gemmatimonadota</taxon>
        <taxon>Gemmatimonadia</taxon>
        <taxon>Gemmatimonadales</taxon>
        <taxon>Gemmatimonadaceae</taxon>
        <taxon>Roseisolibacter</taxon>
    </lineage>
</organism>
<comment type="caution">
    <text evidence="1">The sequence shown here is derived from an EMBL/GenBank/DDBJ whole genome shotgun (WGS) entry which is preliminary data.</text>
</comment>
<accession>A0AA37QG55</accession>
<evidence type="ECO:0000313" key="2">
    <source>
        <dbReference type="Proteomes" id="UP001161325"/>
    </source>
</evidence>
<protein>
    <submittedName>
        <fullName evidence="1">Uncharacterized protein</fullName>
    </submittedName>
</protein>
<reference evidence="1" key="1">
    <citation type="submission" date="2022-08" db="EMBL/GenBank/DDBJ databases">
        <title>Draft genome sequencing of Roseisolibacter agri AW1220.</title>
        <authorList>
            <person name="Tobiishi Y."/>
            <person name="Tonouchi A."/>
        </authorList>
    </citation>
    <scope>NUCLEOTIDE SEQUENCE</scope>
    <source>
        <strain evidence="1">AW1220</strain>
    </source>
</reference>
<keyword evidence="2" id="KW-1185">Reference proteome</keyword>
<sequence length="87" mass="9407">MTLRLTHDDQRRLAAATESILAPHAAGGDVDAWWADVETRLCALFPGSNALLAVPQDGRLRFLCASAPPEPLRLMQELTAVDARARG</sequence>
<dbReference type="Proteomes" id="UP001161325">
    <property type="component" value="Unassembled WGS sequence"/>
</dbReference>